<dbReference type="Proteomes" id="UP000198736">
    <property type="component" value="Unassembled WGS sequence"/>
</dbReference>
<gene>
    <name evidence="1" type="ORF">COMA2_100156</name>
</gene>
<dbReference type="EMBL" id="CZPZ01000002">
    <property type="protein sequence ID" value="CUS32505.1"/>
    <property type="molecule type" value="Genomic_DNA"/>
</dbReference>
<keyword evidence="2" id="KW-1185">Reference proteome</keyword>
<dbReference type="STRING" id="1742973.COMA2_100156"/>
<protein>
    <submittedName>
        <fullName evidence="1">Uncharacterized protein</fullName>
    </submittedName>
</protein>
<evidence type="ECO:0000313" key="2">
    <source>
        <dbReference type="Proteomes" id="UP000198736"/>
    </source>
</evidence>
<sequence>MFSKAGAVSRGVSKACWAAEDDVGLRGLKRYGEKKRRRYVAFIHIGPGTCGRSNCPLGMGSV</sequence>
<name>A0A0S4L6X5_9BACT</name>
<proteinExistence type="predicted"/>
<evidence type="ECO:0000313" key="1">
    <source>
        <dbReference type="EMBL" id="CUS32505.1"/>
    </source>
</evidence>
<organism evidence="1 2">
    <name type="scientific">Candidatus Nitrospira nitrificans</name>
    <dbReference type="NCBI Taxonomy" id="1742973"/>
    <lineage>
        <taxon>Bacteria</taxon>
        <taxon>Pseudomonadati</taxon>
        <taxon>Nitrospirota</taxon>
        <taxon>Nitrospiria</taxon>
        <taxon>Nitrospirales</taxon>
        <taxon>Nitrospiraceae</taxon>
        <taxon>Nitrospira</taxon>
    </lineage>
</organism>
<dbReference type="AlphaFoldDB" id="A0A0S4L6X5"/>
<accession>A0A0S4L6X5</accession>
<reference evidence="2" key="1">
    <citation type="submission" date="2015-10" db="EMBL/GenBank/DDBJ databases">
        <authorList>
            <person name="Luecker S."/>
            <person name="Luecker S."/>
        </authorList>
    </citation>
    <scope>NUCLEOTIDE SEQUENCE [LARGE SCALE GENOMIC DNA]</scope>
</reference>